<accession>A0ABS4F1U0</accession>
<protein>
    <submittedName>
        <fullName evidence="1">Cof subfamily protein (Haloacid dehalogenase superfamily)</fullName>
    </submittedName>
</protein>
<evidence type="ECO:0000313" key="2">
    <source>
        <dbReference type="Proteomes" id="UP000783390"/>
    </source>
</evidence>
<dbReference type="InterPro" id="IPR036412">
    <property type="entry name" value="HAD-like_sf"/>
</dbReference>
<dbReference type="InterPro" id="IPR006379">
    <property type="entry name" value="HAD-SF_hydro_IIB"/>
</dbReference>
<proteinExistence type="predicted"/>
<name>A0ABS4F1U0_9CLOT</name>
<dbReference type="Proteomes" id="UP000783390">
    <property type="component" value="Unassembled WGS sequence"/>
</dbReference>
<dbReference type="Gene3D" id="3.40.50.1000">
    <property type="entry name" value="HAD superfamily/HAD-like"/>
    <property type="match status" value="1"/>
</dbReference>
<dbReference type="Pfam" id="PF08282">
    <property type="entry name" value="Hydrolase_3"/>
    <property type="match status" value="1"/>
</dbReference>
<dbReference type="NCBIfam" id="TIGR00099">
    <property type="entry name" value="Cof-subfamily"/>
    <property type="match status" value="1"/>
</dbReference>
<reference evidence="1 2" key="1">
    <citation type="submission" date="2021-03" db="EMBL/GenBank/DDBJ databases">
        <title>Genomic Encyclopedia of Type Strains, Phase IV (KMG-IV): sequencing the most valuable type-strain genomes for metagenomic binning, comparative biology and taxonomic classification.</title>
        <authorList>
            <person name="Goeker M."/>
        </authorList>
    </citation>
    <scope>NUCLEOTIDE SEQUENCE [LARGE SCALE GENOMIC DNA]</scope>
    <source>
        <strain evidence="1 2">DSM 3984</strain>
    </source>
</reference>
<dbReference type="RefSeq" id="WP_209797130.1">
    <property type="nucleotide sequence ID" value="NZ_JAGGJZ010000005.1"/>
</dbReference>
<organism evidence="1 2">
    <name type="scientific">Clostridium moniliforme</name>
    <dbReference type="NCBI Taxonomy" id="39489"/>
    <lineage>
        <taxon>Bacteria</taxon>
        <taxon>Bacillati</taxon>
        <taxon>Bacillota</taxon>
        <taxon>Clostridia</taxon>
        <taxon>Eubacteriales</taxon>
        <taxon>Clostridiaceae</taxon>
        <taxon>Clostridium</taxon>
    </lineage>
</organism>
<dbReference type="SFLD" id="SFLDS00003">
    <property type="entry name" value="Haloacid_Dehalogenase"/>
    <property type="match status" value="1"/>
</dbReference>
<dbReference type="PANTHER" id="PTHR10000">
    <property type="entry name" value="PHOSPHOSERINE PHOSPHATASE"/>
    <property type="match status" value="1"/>
</dbReference>
<sequence>MGIFDGYILVSDMDGTLLNDERKISEEDKKSIKYFIDNGGLFTIATGRMLPAASRFARELNLSLPIILYNGSKVYDYSTEIVVKEHFLEEERKAVIHKLLEEKADIGIELYCEENIYIFKSCKYTSRLKGLGYNVIFDIDESVWNKKWTKILILGEKEVIDNLEEGFENKYDSEIPIRSGEKFLEVVPKYTSKGKALMELVEAYNLRDFKIVTVGDNMNDKELIENATYGFVVKNGNEKLLNNAKYIAPSNNENPITYIVNWIKENRNSI</sequence>
<dbReference type="NCBIfam" id="TIGR01484">
    <property type="entry name" value="HAD-SF-IIB"/>
    <property type="match status" value="1"/>
</dbReference>
<dbReference type="PANTHER" id="PTHR10000:SF8">
    <property type="entry name" value="HAD SUPERFAMILY HYDROLASE-LIKE, TYPE 3"/>
    <property type="match status" value="1"/>
</dbReference>
<dbReference type="SUPFAM" id="SSF56784">
    <property type="entry name" value="HAD-like"/>
    <property type="match status" value="1"/>
</dbReference>
<keyword evidence="2" id="KW-1185">Reference proteome</keyword>
<dbReference type="SFLD" id="SFLDG01140">
    <property type="entry name" value="C2.B:_Phosphomannomutase_and_P"/>
    <property type="match status" value="1"/>
</dbReference>
<dbReference type="InterPro" id="IPR000150">
    <property type="entry name" value="Cof"/>
</dbReference>
<dbReference type="InterPro" id="IPR023214">
    <property type="entry name" value="HAD_sf"/>
</dbReference>
<gene>
    <name evidence="1" type="ORF">J2Z53_001792</name>
</gene>
<dbReference type="EMBL" id="JAGGJZ010000005">
    <property type="protein sequence ID" value="MBP1890202.1"/>
    <property type="molecule type" value="Genomic_DNA"/>
</dbReference>
<comment type="caution">
    <text evidence="1">The sequence shown here is derived from an EMBL/GenBank/DDBJ whole genome shotgun (WGS) entry which is preliminary data.</text>
</comment>
<dbReference type="Gene3D" id="3.30.1240.10">
    <property type="match status" value="1"/>
</dbReference>
<dbReference type="CDD" id="cd07516">
    <property type="entry name" value="HAD_Pase"/>
    <property type="match status" value="1"/>
</dbReference>
<evidence type="ECO:0000313" key="1">
    <source>
        <dbReference type="EMBL" id="MBP1890202.1"/>
    </source>
</evidence>
<dbReference type="PROSITE" id="PS01228">
    <property type="entry name" value="COF_1"/>
    <property type="match status" value="1"/>
</dbReference>